<reference evidence="6" key="1">
    <citation type="submission" date="2017-04" db="EMBL/GenBank/DDBJ databases">
        <authorList>
            <person name="Varghese N."/>
            <person name="Submissions S."/>
        </authorList>
    </citation>
    <scope>NUCLEOTIDE SEQUENCE [LARGE SCALE GENOMIC DNA]</scope>
    <source>
        <strain evidence="6">VKM Ac-2510</strain>
    </source>
</reference>
<dbReference type="InterPro" id="IPR012429">
    <property type="entry name" value="HGSNAT_cat"/>
</dbReference>
<sequence length="407" mass="42386">MSTTSATAPPAEKPTEKPTEKLAEQTAETIAVRPRIRGIDLARGLALFGMFAAHVGPSSDVGGLTGALMFAASGRSSILFATLAGLSLALLSGGATPPGASDPRRTRLRIAVRGLLIMGIGVTLTAMGTPVAVILAYYGVFFLLAIPFLRMKAHTLLVIAGCWALVGPVVALLVQSWWWGSSAADVVARVDPITLISGEGIDQLLVTGIYPAVTWMPFILVGLALGRMDIARLSRTTMLAIGVGMAFVAYGFSALLAPLGPQAVVGPPDASGSLDWSILMGADAHTGSTFEIVGGIGVALAILALCLGFAEWLPRLTRPIVAAGSMSLTIYVVHVLTINVAGLDAMPGSPLWVLLAFIAGSIVFALIWFRFARRGPLESLVHSTTAALIARPTSLSTDPTTDRRTHS</sequence>
<keyword evidence="2" id="KW-0812">Transmembrane</keyword>
<keyword evidence="2" id="KW-0472">Membrane</keyword>
<feature type="transmembrane region" description="Helical" evidence="2">
    <location>
        <begin position="292"/>
        <end position="313"/>
    </location>
</feature>
<dbReference type="InterPro" id="IPR052529">
    <property type="entry name" value="Bact_Transport_Assoc"/>
</dbReference>
<feature type="domain" description="Heparan-alpha-glucosaminide N-acetyltransferase catalytic" evidence="4">
    <location>
        <begin position="35"/>
        <end position="235"/>
    </location>
</feature>
<dbReference type="Pfam" id="PF07786">
    <property type="entry name" value="HGSNAT_cat"/>
    <property type="match status" value="1"/>
</dbReference>
<evidence type="ECO:0000313" key="6">
    <source>
        <dbReference type="Proteomes" id="UP000193244"/>
    </source>
</evidence>
<dbReference type="STRING" id="150121.SAMN06296010_0871"/>
<feature type="transmembrane region" description="Helical" evidence="2">
    <location>
        <begin position="349"/>
        <end position="369"/>
    </location>
</feature>
<name>A0A1X7IUN4_9MICO</name>
<proteinExistence type="predicted"/>
<gene>
    <name evidence="5" type="ORF">SAMN06296010_0871</name>
</gene>
<dbReference type="RefSeq" id="WP_085483230.1">
    <property type="nucleotide sequence ID" value="NZ_FXAY01000001.1"/>
</dbReference>
<feature type="transmembrane region" description="Helical" evidence="2">
    <location>
        <begin position="204"/>
        <end position="226"/>
    </location>
</feature>
<feature type="transmembrane region" description="Helical" evidence="2">
    <location>
        <begin position="108"/>
        <end position="126"/>
    </location>
</feature>
<accession>A0A1X7IUN4</accession>
<feature type="compositionally biased region" description="Low complexity" evidence="1">
    <location>
        <begin position="1"/>
        <end position="10"/>
    </location>
</feature>
<feature type="transmembrane region" description="Helical" evidence="2">
    <location>
        <begin position="156"/>
        <end position="179"/>
    </location>
</feature>
<evidence type="ECO:0000256" key="2">
    <source>
        <dbReference type="SAM" id="Phobius"/>
    </source>
</evidence>
<dbReference type="PANTHER" id="PTHR30590">
    <property type="entry name" value="INNER MEMBRANE PROTEIN"/>
    <property type="match status" value="1"/>
</dbReference>
<dbReference type="EMBL" id="FXAY01000001">
    <property type="protein sequence ID" value="SMG18594.1"/>
    <property type="molecule type" value="Genomic_DNA"/>
</dbReference>
<dbReference type="AlphaFoldDB" id="A0A1X7IUN4"/>
<evidence type="ECO:0000256" key="1">
    <source>
        <dbReference type="SAM" id="MobiDB-lite"/>
    </source>
</evidence>
<feature type="transmembrane region" description="Helical" evidence="2">
    <location>
        <begin position="78"/>
        <end position="96"/>
    </location>
</feature>
<dbReference type="InterPro" id="IPR007349">
    <property type="entry name" value="DUF418"/>
</dbReference>
<keyword evidence="2" id="KW-1133">Transmembrane helix</keyword>
<evidence type="ECO:0000259" key="4">
    <source>
        <dbReference type="Pfam" id="PF07786"/>
    </source>
</evidence>
<feature type="transmembrane region" description="Helical" evidence="2">
    <location>
        <begin position="238"/>
        <end position="259"/>
    </location>
</feature>
<evidence type="ECO:0000259" key="3">
    <source>
        <dbReference type="Pfam" id="PF04235"/>
    </source>
</evidence>
<dbReference type="PANTHER" id="PTHR30590:SF3">
    <property type="entry name" value="HYPOTHETICAL MEMBRANE SPANNING PROTEIN"/>
    <property type="match status" value="1"/>
</dbReference>
<feature type="domain" description="DUF418" evidence="3">
    <location>
        <begin position="285"/>
        <end position="385"/>
    </location>
</feature>
<feature type="region of interest" description="Disordered" evidence="1">
    <location>
        <begin position="1"/>
        <end position="25"/>
    </location>
</feature>
<keyword evidence="6" id="KW-1185">Reference proteome</keyword>
<feature type="compositionally biased region" description="Basic and acidic residues" evidence="1">
    <location>
        <begin position="13"/>
        <end position="23"/>
    </location>
</feature>
<dbReference type="Proteomes" id="UP000193244">
    <property type="component" value="Unassembled WGS sequence"/>
</dbReference>
<protein>
    <submittedName>
        <fullName evidence="5">Uncharacterized membrane protein YeiB</fullName>
    </submittedName>
</protein>
<evidence type="ECO:0000313" key="5">
    <source>
        <dbReference type="EMBL" id="SMG18594.1"/>
    </source>
</evidence>
<dbReference type="Pfam" id="PF04235">
    <property type="entry name" value="DUF418"/>
    <property type="match status" value="1"/>
</dbReference>
<feature type="transmembrane region" description="Helical" evidence="2">
    <location>
        <begin position="320"/>
        <end position="343"/>
    </location>
</feature>
<organism evidence="5 6">
    <name type="scientific">Agreia pratensis</name>
    <dbReference type="NCBI Taxonomy" id="150121"/>
    <lineage>
        <taxon>Bacteria</taxon>
        <taxon>Bacillati</taxon>
        <taxon>Actinomycetota</taxon>
        <taxon>Actinomycetes</taxon>
        <taxon>Micrococcales</taxon>
        <taxon>Microbacteriaceae</taxon>
        <taxon>Agreia</taxon>
    </lineage>
</organism>
<dbReference type="OrthoDB" id="4966979at2"/>